<evidence type="ECO:0000256" key="1">
    <source>
        <dbReference type="ARBA" id="ARBA00012352"/>
    </source>
</evidence>
<evidence type="ECO:0000256" key="2">
    <source>
        <dbReference type="ARBA" id="ARBA00022448"/>
    </source>
</evidence>
<name>A0ABP8RZP4_9PSEU</name>
<dbReference type="PANTHER" id="PTHR42870:SF1">
    <property type="entry name" value="NON-SPECIFIC LIPID-TRANSFER PROTEIN-LIKE 2"/>
    <property type="match status" value="1"/>
</dbReference>
<feature type="domain" description="Thiolase N-terminal" evidence="7">
    <location>
        <begin position="13"/>
        <end position="206"/>
    </location>
</feature>
<dbReference type="InterPro" id="IPR020613">
    <property type="entry name" value="Thiolase_CS"/>
</dbReference>
<dbReference type="Gene3D" id="3.40.47.10">
    <property type="match status" value="1"/>
</dbReference>
<evidence type="ECO:0000256" key="4">
    <source>
        <dbReference type="ARBA" id="ARBA00023055"/>
    </source>
</evidence>
<evidence type="ECO:0000256" key="5">
    <source>
        <dbReference type="ARBA" id="ARBA00023121"/>
    </source>
</evidence>
<feature type="domain" description="Thiolase C-terminal" evidence="8">
    <location>
        <begin position="240"/>
        <end position="356"/>
    </location>
</feature>
<keyword evidence="5" id="KW-0446">Lipid-binding</keyword>
<dbReference type="SUPFAM" id="SSF53901">
    <property type="entry name" value="Thiolase-like"/>
    <property type="match status" value="1"/>
</dbReference>
<evidence type="ECO:0000259" key="8">
    <source>
        <dbReference type="Pfam" id="PF22691"/>
    </source>
</evidence>
<dbReference type="CDD" id="cd00829">
    <property type="entry name" value="SCP-x_thiolase"/>
    <property type="match status" value="1"/>
</dbReference>
<evidence type="ECO:0000313" key="9">
    <source>
        <dbReference type="EMBL" id="GAA4553642.1"/>
    </source>
</evidence>
<sequence length="371" mass="37594">MSVIYGVGTSMFGRQTGTTAHVLGQQAVIEAFADAGTKDVQAAFVGSVFGASGVAQRALHPLGLGGIPIITIENACASGTTALHEAHVAVESGRFDRVLALGLEHMTGRFRGGIHPERTDVDGASGLGLPGVYAMAASRFLADGRVTEAELAAVSVKNHRHALGNERAQYRGDYTIEQVLESAMIADPLTLLQCCPISDGAAAAVVGVDRGVGTDVGIRGIALRSGGLWDHLSPHVWGFDLVRATAHEAFQRAGLAPTDVDLAEVHDAFTIGEVVTTEAMGLVAEGDGGPAAARGVTALGGGLPVNPSGGLLSRGHPLGATGLAQVAEVVWQLQGRAGARQVEGARVGVVETMGGGVAGIDGNGCVVAVLG</sequence>
<proteinExistence type="predicted"/>
<dbReference type="PIRSF" id="PIRSF000429">
    <property type="entry name" value="Ac-CoA_Ac_transf"/>
    <property type="match status" value="1"/>
</dbReference>
<keyword evidence="3" id="KW-0808">Transferase</keyword>
<keyword evidence="2" id="KW-0813">Transport</keyword>
<evidence type="ECO:0000256" key="3">
    <source>
        <dbReference type="ARBA" id="ARBA00022679"/>
    </source>
</evidence>
<dbReference type="EC" id="2.3.1.176" evidence="1"/>
<dbReference type="PROSITE" id="PS00737">
    <property type="entry name" value="THIOLASE_2"/>
    <property type="match status" value="1"/>
</dbReference>
<gene>
    <name evidence="9" type="ORF">GCM10023175_50020</name>
</gene>
<organism evidence="9 10">
    <name type="scientific">Pseudonocardia xishanensis</name>
    <dbReference type="NCBI Taxonomy" id="630995"/>
    <lineage>
        <taxon>Bacteria</taxon>
        <taxon>Bacillati</taxon>
        <taxon>Actinomycetota</taxon>
        <taxon>Actinomycetes</taxon>
        <taxon>Pseudonocardiales</taxon>
        <taxon>Pseudonocardiaceae</taxon>
        <taxon>Pseudonocardia</taxon>
    </lineage>
</organism>
<dbReference type="Proteomes" id="UP001501598">
    <property type="component" value="Unassembled WGS sequence"/>
</dbReference>
<dbReference type="Pfam" id="PF22691">
    <property type="entry name" value="Thiolase_C_1"/>
    <property type="match status" value="1"/>
</dbReference>
<reference evidence="10" key="1">
    <citation type="journal article" date="2019" name="Int. J. Syst. Evol. Microbiol.">
        <title>The Global Catalogue of Microorganisms (GCM) 10K type strain sequencing project: providing services to taxonomists for standard genome sequencing and annotation.</title>
        <authorList>
            <consortium name="The Broad Institute Genomics Platform"/>
            <consortium name="The Broad Institute Genome Sequencing Center for Infectious Disease"/>
            <person name="Wu L."/>
            <person name="Ma J."/>
        </authorList>
    </citation>
    <scope>NUCLEOTIDE SEQUENCE [LARGE SCALE GENOMIC DNA]</scope>
    <source>
        <strain evidence="10">JCM 17906</strain>
    </source>
</reference>
<keyword evidence="10" id="KW-1185">Reference proteome</keyword>
<accession>A0ABP8RZP4</accession>
<dbReference type="InterPro" id="IPR002155">
    <property type="entry name" value="Thiolase"/>
</dbReference>
<keyword evidence="4" id="KW-0445">Lipid transport</keyword>
<evidence type="ECO:0000259" key="7">
    <source>
        <dbReference type="Pfam" id="PF00108"/>
    </source>
</evidence>
<comment type="caution">
    <text evidence="9">The sequence shown here is derived from an EMBL/GenBank/DDBJ whole genome shotgun (WGS) entry which is preliminary data.</text>
</comment>
<protein>
    <recommendedName>
        <fullName evidence="1">propanoyl-CoA C-acyltransferase</fullName>
        <ecNumber evidence="1">2.3.1.176</ecNumber>
    </recommendedName>
    <alternativeName>
        <fullName evidence="6">Propanoyl-CoA C-acyltransferase</fullName>
    </alternativeName>
</protein>
<dbReference type="RefSeq" id="WP_345423373.1">
    <property type="nucleotide sequence ID" value="NZ_BAABGT010000076.1"/>
</dbReference>
<evidence type="ECO:0000313" key="10">
    <source>
        <dbReference type="Proteomes" id="UP001501598"/>
    </source>
</evidence>
<dbReference type="InterPro" id="IPR055140">
    <property type="entry name" value="Thiolase_C_2"/>
</dbReference>
<dbReference type="EMBL" id="BAABGT010000076">
    <property type="protein sequence ID" value="GAA4553642.1"/>
    <property type="molecule type" value="Genomic_DNA"/>
</dbReference>
<evidence type="ECO:0000256" key="6">
    <source>
        <dbReference type="ARBA" id="ARBA00032316"/>
    </source>
</evidence>
<dbReference type="InterPro" id="IPR020616">
    <property type="entry name" value="Thiolase_N"/>
</dbReference>
<dbReference type="Pfam" id="PF00108">
    <property type="entry name" value="Thiolase_N"/>
    <property type="match status" value="1"/>
</dbReference>
<dbReference type="InterPro" id="IPR016039">
    <property type="entry name" value="Thiolase-like"/>
</dbReference>
<dbReference type="PANTHER" id="PTHR42870">
    <property type="entry name" value="ACETYL-COA C-ACETYLTRANSFERASE"/>
    <property type="match status" value="1"/>
</dbReference>